<evidence type="ECO:0000313" key="1">
    <source>
        <dbReference type="EMBL" id="MBB0247277.1"/>
    </source>
</evidence>
<keyword evidence="2" id="KW-1185">Reference proteome</keyword>
<gene>
    <name evidence="1" type="ORF">FNQ90_24940</name>
</gene>
<name>A0A7W3TI95_9ACTN</name>
<organism evidence="1 2">
    <name type="scientific">Streptomyces alkaliphilus</name>
    <dbReference type="NCBI Taxonomy" id="1472722"/>
    <lineage>
        <taxon>Bacteria</taxon>
        <taxon>Bacillati</taxon>
        <taxon>Actinomycetota</taxon>
        <taxon>Actinomycetes</taxon>
        <taxon>Kitasatosporales</taxon>
        <taxon>Streptomycetaceae</taxon>
        <taxon>Streptomyces</taxon>
    </lineage>
</organism>
<protein>
    <submittedName>
        <fullName evidence="1">Lipopolysaccharide biosynthesis protein</fullName>
    </submittedName>
</protein>
<dbReference type="AlphaFoldDB" id="A0A7W3TI95"/>
<dbReference type="Proteomes" id="UP000538929">
    <property type="component" value="Unassembled WGS sequence"/>
</dbReference>
<comment type="caution">
    <text evidence="1">The sequence shown here is derived from an EMBL/GenBank/DDBJ whole genome shotgun (WGS) entry which is preliminary data.</text>
</comment>
<dbReference type="EMBL" id="VKHT01001544">
    <property type="protein sequence ID" value="MBB0247277.1"/>
    <property type="molecule type" value="Genomic_DNA"/>
</dbReference>
<feature type="non-terminal residue" evidence="1">
    <location>
        <position position="153"/>
    </location>
</feature>
<reference evidence="2" key="1">
    <citation type="submission" date="2019-10" db="EMBL/GenBank/DDBJ databases">
        <title>Streptomyces sp. nov., a novel actinobacterium isolated from alkaline environment.</title>
        <authorList>
            <person name="Golinska P."/>
        </authorList>
    </citation>
    <scope>NUCLEOTIDE SEQUENCE [LARGE SCALE GENOMIC DNA]</scope>
    <source>
        <strain evidence="2">DSM 42118</strain>
    </source>
</reference>
<accession>A0A7W3TI95</accession>
<proteinExistence type="predicted"/>
<evidence type="ECO:0000313" key="2">
    <source>
        <dbReference type="Proteomes" id="UP000538929"/>
    </source>
</evidence>
<sequence length="153" mass="15031">MAAARLPLACLLAGALLGAGWSLLSEPRYVSRAHLVVPVPESGDHAAAVGLARIHSRLAVEPVVLERAAATLGVPVSDLSGRIRSAGSPDAPVIEITATDTDPVRAAGMADAVAGALVAHGADLAVPEVGGVPAPLPLAGARPASSPTSPSPA</sequence>